<dbReference type="InterPro" id="IPR013087">
    <property type="entry name" value="Znf_C2H2_type"/>
</dbReference>
<dbReference type="AlphaFoldDB" id="A0A4Q2V160"/>
<keyword evidence="1" id="KW-0862">Zinc</keyword>
<accession>A0A4Q2V160</accession>
<gene>
    <name evidence="3" type="ORF">BFJ63_vAg17274</name>
</gene>
<organism evidence="3 4">
    <name type="scientific">Fusarium oxysporum f. sp. narcissi</name>
    <dbReference type="NCBI Taxonomy" id="451672"/>
    <lineage>
        <taxon>Eukaryota</taxon>
        <taxon>Fungi</taxon>
        <taxon>Dikarya</taxon>
        <taxon>Ascomycota</taxon>
        <taxon>Pezizomycotina</taxon>
        <taxon>Sordariomycetes</taxon>
        <taxon>Hypocreomycetidae</taxon>
        <taxon>Hypocreales</taxon>
        <taxon>Nectriaceae</taxon>
        <taxon>Fusarium</taxon>
        <taxon>Fusarium oxysporum species complex</taxon>
    </lineage>
</organism>
<dbReference type="Gene3D" id="3.30.160.60">
    <property type="entry name" value="Classic Zinc Finger"/>
    <property type="match status" value="1"/>
</dbReference>
<keyword evidence="1" id="KW-0863">Zinc-finger</keyword>
<dbReference type="PROSITE" id="PS00028">
    <property type="entry name" value="ZINC_FINGER_C2H2_1"/>
    <property type="match status" value="1"/>
</dbReference>
<evidence type="ECO:0000313" key="4">
    <source>
        <dbReference type="Proteomes" id="UP000290540"/>
    </source>
</evidence>
<evidence type="ECO:0000259" key="2">
    <source>
        <dbReference type="PROSITE" id="PS50157"/>
    </source>
</evidence>
<dbReference type="EMBL" id="MQTW01000499">
    <property type="protein sequence ID" value="RYC79840.1"/>
    <property type="molecule type" value="Genomic_DNA"/>
</dbReference>
<evidence type="ECO:0000313" key="3">
    <source>
        <dbReference type="EMBL" id="RYC79840.1"/>
    </source>
</evidence>
<keyword evidence="1" id="KW-0479">Metal-binding</keyword>
<dbReference type="Proteomes" id="UP000290540">
    <property type="component" value="Unassembled WGS sequence"/>
</dbReference>
<evidence type="ECO:0000256" key="1">
    <source>
        <dbReference type="PROSITE-ProRule" id="PRU00042"/>
    </source>
</evidence>
<sequence length="67" mass="8078">MHKPRTLYIAGYKQIFGDKKPMLWHIRVYHRQFLPILDAFKCSISECKRGFTCPNNLKYHIEEVHTK</sequence>
<dbReference type="SUPFAM" id="SSF57667">
    <property type="entry name" value="beta-beta-alpha zinc fingers"/>
    <property type="match status" value="1"/>
</dbReference>
<comment type="caution">
    <text evidence="3">The sequence shown here is derived from an EMBL/GenBank/DDBJ whole genome shotgun (WGS) entry which is preliminary data.</text>
</comment>
<dbReference type="InterPro" id="IPR036236">
    <property type="entry name" value="Znf_C2H2_sf"/>
</dbReference>
<dbReference type="GO" id="GO:0008270">
    <property type="term" value="F:zinc ion binding"/>
    <property type="evidence" value="ECO:0007669"/>
    <property type="project" value="UniProtKB-KW"/>
</dbReference>
<name>A0A4Q2V160_FUSOX</name>
<dbReference type="PROSITE" id="PS50157">
    <property type="entry name" value="ZINC_FINGER_C2H2_2"/>
    <property type="match status" value="1"/>
</dbReference>
<feature type="domain" description="C2H2-type" evidence="2">
    <location>
        <begin position="40"/>
        <end position="67"/>
    </location>
</feature>
<proteinExistence type="predicted"/>
<protein>
    <recommendedName>
        <fullName evidence="2">C2H2-type domain-containing protein</fullName>
    </recommendedName>
</protein>
<reference evidence="3 4" key="1">
    <citation type="submission" date="2016-12" db="EMBL/GenBank/DDBJ databases">
        <title>Draft genome sequence of Fusarium oxysporum causing rot on Narcissus.</title>
        <authorList>
            <person name="Armitage A.D."/>
            <person name="Taylor A."/>
            <person name="Clarkson J.P."/>
            <person name="Harrison R.J."/>
            <person name="Jackson A.C."/>
        </authorList>
    </citation>
    <scope>NUCLEOTIDE SEQUENCE [LARGE SCALE GENOMIC DNA]</scope>
    <source>
        <strain evidence="3 4">N139</strain>
    </source>
</reference>